<evidence type="ECO:0000313" key="3">
    <source>
        <dbReference type="EMBL" id="RRS05360.1"/>
    </source>
</evidence>
<feature type="short sequence motif" description="Histidine triad motif" evidence="1">
    <location>
        <begin position="96"/>
        <end position="100"/>
    </location>
</feature>
<dbReference type="AlphaFoldDB" id="A0A3R8TDS2"/>
<dbReference type="OrthoDB" id="9799145at2"/>
<dbReference type="GO" id="GO:0003824">
    <property type="term" value="F:catalytic activity"/>
    <property type="evidence" value="ECO:0007669"/>
    <property type="project" value="InterPro"/>
</dbReference>
<dbReference type="RefSeq" id="WP_125242577.1">
    <property type="nucleotide sequence ID" value="NZ_RSED01000004.1"/>
</dbReference>
<evidence type="ECO:0000313" key="4">
    <source>
        <dbReference type="Proteomes" id="UP000269265"/>
    </source>
</evidence>
<accession>A0A3R8TDS2</accession>
<dbReference type="InterPro" id="IPR011146">
    <property type="entry name" value="HIT-like"/>
</dbReference>
<evidence type="ECO:0000256" key="1">
    <source>
        <dbReference type="PROSITE-ProRule" id="PRU00464"/>
    </source>
</evidence>
<evidence type="ECO:0000259" key="2">
    <source>
        <dbReference type="PROSITE" id="PS51084"/>
    </source>
</evidence>
<name>A0A3R8TDS2_9BURK</name>
<protein>
    <submittedName>
        <fullName evidence="3">HIT family protein</fullName>
    </submittedName>
</protein>
<dbReference type="InterPro" id="IPR036265">
    <property type="entry name" value="HIT-like_sf"/>
</dbReference>
<dbReference type="Proteomes" id="UP000269265">
    <property type="component" value="Unassembled WGS sequence"/>
</dbReference>
<dbReference type="Pfam" id="PF01230">
    <property type="entry name" value="HIT"/>
    <property type="match status" value="1"/>
</dbReference>
<proteinExistence type="predicted"/>
<comment type="caution">
    <text evidence="3">The sequence shown here is derived from an EMBL/GenBank/DDBJ whole genome shotgun (WGS) entry which is preliminary data.</text>
</comment>
<dbReference type="SUPFAM" id="SSF54197">
    <property type="entry name" value="HIT-like"/>
    <property type="match status" value="1"/>
</dbReference>
<feature type="domain" description="HIT" evidence="2">
    <location>
        <begin position="10"/>
        <end position="111"/>
    </location>
</feature>
<keyword evidence="4" id="KW-1185">Reference proteome</keyword>
<organism evidence="3 4">
    <name type="scientific">Aquabacterium soli</name>
    <dbReference type="NCBI Taxonomy" id="2493092"/>
    <lineage>
        <taxon>Bacteria</taxon>
        <taxon>Pseudomonadati</taxon>
        <taxon>Pseudomonadota</taxon>
        <taxon>Betaproteobacteria</taxon>
        <taxon>Burkholderiales</taxon>
        <taxon>Aquabacterium</taxon>
    </lineage>
</organism>
<sequence length="146" mass="16567">MGQLDTTRRAGCELCEQPGGVLVARTADLRVVRVNDALHPGFYRVIWNDHVAEFSDLSQPERVRCMDAIALVESLMRMHLQPLKMNVASLGNMVPHLHWHLIARYRDDPHFPQPIWGTQQREAPTDLPFDPAKLPELDGQIKLSLA</sequence>
<dbReference type="Gene3D" id="3.30.428.10">
    <property type="entry name" value="HIT-like"/>
    <property type="match status" value="1"/>
</dbReference>
<dbReference type="EMBL" id="RSED01000004">
    <property type="protein sequence ID" value="RRS05360.1"/>
    <property type="molecule type" value="Genomic_DNA"/>
</dbReference>
<gene>
    <name evidence="3" type="ORF">EIP75_06805</name>
</gene>
<reference evidence="3 4" key="1">
    <citation type="submission" date="2018-12" db="EMBL/GenBank/DDBJ databases">
        <title>The whole draft genome of Aquabacterium sp. SJQ9.</title>
        <authorList>
            <person name="Sun L."/>
            <person name="Gao X."/>
            <person name="Chen W."/>
            <person name="Huang K."/>
        </authorList>
    </citation>
    <scope>NUCLEOTIDE SEQUENCE [LARGE SCALE GENOMIC DNA]</scope>
    <source>
        <strain evidence="3 4">SJQ9</strain>
    </source>
</reference>
<dbReference type="PROSITE" id="PS51084">
    <property type="entry name" value="HIT_2"/>
    <property type="match status" value="1"/>
</dbReference>